<evidence type="ECO:0000256" key="1">
    <source>
        <dbReference type="ARBA" id="ARBA00023002"/>
    </source>
</evidence>
<evidence type="ECO:0000256" key="3">
    <source>
        <dbReference type="RuleBase" id="RU003719"/>
    </source>
</evidence>
<sequence length="336" mass="36485">MDSLPKILVIGDPKGLVPEATWADFSSKYEVHLYDFATLDDFHQSMSGEGSCHNIIAIVRLGLNIPPGIEKVGQGWTKRGLPYFPPSLRLVVNFGHGYDEEDVPALEARGITFANTTGGTESTATLGTFLIISSLRNLSRYERMVRAGQFLPALRDSAKNAVDPFSKKLGIFGMGAIGQAVARQTAALGMEIHCLDRKSLKEKNIGNSLPPLVLHPSLGDMVANVDCVILTCSYTPETHHVFSHDVFSKMRPGTRVVNIARGKCIDDDALCDAIEKGNVGGVGLDVHDNEPYVNPRLLNYDCVTLLPHVGGLTHDSMSNHAVMALQAAQNYFSKLV</sequence>
<dbReference type="OrthoDB" id="9991913at2759"/>
<protein>
    <recommendedName>
        <fullName evidence="8">D-isomer specific 2-hydroxyacid dehydrogenase</fullName>
    </recommendedName>
</protein>
<dbReference type="EMBL" id="KZ826332">
    <property type="protein sequence ID" value="PYI08792.1"/>
    <property type="molecule type" value="Genomic_DNA"/>
</dbReference>
<dbReference type="InterPro" id="IPR050223">
    <property type="entry name" value="D-isomer_2-hydroxyacid_DH"/>
</dbReference>
<comment type="similarity">
    <text evidence="3">Belongs to the D-isomer specific 2-hydroxyacid dehydrogenase family.</text>
</comment>
<keyword evidence="1 3" id="KW-0560">Oxidoreductase</keyword>
<organism evidence="6 7">
    <name type="scientific">Aspergillus sclerotiicarbonarius (strain CBS 121057 / IBT 28362)</name>
    <dbReference type="NCBI Taxonomy" id="1448318"/>
    <lineage>
        <taxon>Eukaryota</taxon>
        <taxon>Fungi</taxon>
        <taxon>Dikarya</taxon>
        <taxon>Ascomycota</taxon>
        <taxon>Pezizomycotina</taxon>
        <taxon>Eurotiomycetes</taxon>
        <taxon>Eurotiomycetidae</taxon>
        <taxon>Eurotiales</taxon>
        <taxon>Aspergillaceae</taxon>
        <taxon>Aspergillus</taxon>
        <taxon>Aspergillus subgen. Circumdati</taxon>
    </lineage>
</organism>
<dbReference type="GO" id="GO:0051287">
    <property type="term" value="F:NAD binding"/>
    <property type="evidence" value="ECO:0007669"/>
    <property type="project" value="InterPro"/>
</dbReference>
<dbReference type="AlphaFoldDB" id="A0A319EEW7"/>
<dbReference type="Proteomes" id="UP000248423">
    <property type="component" value="Unassembled WGS sequence"/>
</dbReference>
<evidence type="ECO:0000313" key="6">
    <source>
        <dbReference type="EMBL" id="PYI08792.1"/>
    </source>
</evidence>
<proteinExistence type="inferred from homology"/>
<dbReference type="PANTHER" id="PTHR10996">
    <property type="entry name" value="2-HYDROXYACID DEHYDROGENASE-RELATED"/>
    <property type="match status" value="1"/>
</dbReference>
<dbReference type="InterPro" id="IPR006140">
    <property type="entry name" value="D-isomer_DH_NAD-bd"/>
</dbReference>
<dbReference type="GO" id="GO:0016618">
    <property type="term" value="F:hydroxypyruvate reductase [NAD(P)H] activity"/>
    <property type="evidence" value="ECO:0007669"/>
    <property type="project" value="TreeGrafter"/>
</dbReference>
<keyword evidence="2" id="KW-0520">NAD</keyword>
<dbReference type="PANTHER" id="PTHR10996:SF178">
    <property type="entry name" value="2-HYDROXYACID DEHYDROGENASE YGL185C-RELATED"/>
    <property type="match status" value="1"/>
</dbReference>
<evidence type="ECO:0000259" key="5">
    <source>
        <dbReference type="Pfam" id="PF02826"/>
    </source>
</evidence>
<accession>A0A319EEW7</accession>
<dbReference type="SUPFAM" id="SSF52283">
    <property type="entry name" value="Formate/glycerate dehydrogenase catalytic domain-like"/>
    <property type="match status" value="1"/>
</dbReference>
<dbReference type="Gene3D" id="3.40.50.720">
    <property type="entry name" value="NAD(P)-binding Rossmann-like Domain"/>
    <property type="match status" value="2"/>
</dbReference>
<dbReference type="GO" id="GO:0030267">
    <property type="term" value="F:glyoxylate reductase (NADPH) activity"/>
    <property type="evidence" value="ECO:0007669"/>
    <property type="project" value="TreeGrafter"/>
</dbReference>
<dbReference type="InterPro" id="IPR036291">
    <property type="entry name" value="NAD(P)-bd_dom_sf"/>
</dbReference>
<feature type="domain" description="D-isomer specific 2-hydroxyacid dehydrogenase NAD-binding" evidence="5">
    <location>
        <begin position="130"/>
        <end position="310"/>
    </location>
</feature>
<evidence type="ECO:0008006" key="8">
    <source>
        <dbReference type="Google" id="ProtNLM"/>
    </source>
</evidence>
<dbReference type="Pfam" id="PF02826">
    <property type="entry name" value="2-Hacid_dh_C"/>
    <property type="match status" value="1"/>
</dbReference>
<feature type="domain" description="D-isomer specific 2-hydroxyacid dehydrogenase catalytic" evidence="4">
    <location>
        <begin position="83"/>
        <end position="333"/>
    </location>
</feature>
<dbReference type="VEuPathDB" id="FungiDB:BO78DRAFT_440375"/>
<evidence type="ECO:0000313" key="7">
    <source>
        <dbReference type="Proteomes" id="UP000248423"/>
    </source>
</evidence>
<dbReference type="InterPro" id="IPR006139">
    <property type="entry name" value="D-isomer_2_OHA_DH_cat_dom"/>
</dbReference>
<gene>
    <name evidence="6" type="ORF">BO78DRAFT_440375</name>
</gene>
<dbReference type="Pfam" id="PF00389">
    <property type="entry name" value="2-Hacid_dh"/>
    <property type="match status" value="1"/>
</dbReference>
<keyword evidence="7" id="KW-1185">Reference proteome</keyword>
<dbReference type="SUPFAM" id="SSF51735">
    <property type="entry name" value="NAD(P)-binding Rossmann-fold domains"/>
    <property type="match status" value="1"/>
</dbReference>
<dbReference type="GO" id="GO:0005829">
    <property type="term" value="C:cytosol"/>
    <property type="evidence" value="ECO:0007669"/>
    <property type="project" value="TreeGrafter"/>
</dbReference>
<evidence type="ECO:0000259" key="4">
    <source>
        <dbReference type="Pfam" id="PF00389"/>
    </source>
</evidence>
<name>A0A319EEW7_ASPSB</name>
<evidence type="ECO:0000256" key="2">
    <source>
        <dbReference type="ARBA" id="ARBA00023027"/>
    </source>
</evidence>
<dbReference type="STRING" id="1448318.A0A319EEW7"/>
<reference evidence="6 7" key="1">
    <citation type="submission" date="2018-02" db="EMBL/GenBank/DDBJ databases">
        <title>The genomes of Aspergillus section Nigri reveals drivers in fungal speciation.</title>
        <authorList>
            <consortium name="DOE Joint Genome Institute"/>
            <person name="Vesth T.C."/>
            <person name="Nybo J."/>
            <person name="Theobald S."/>
            <person name="Brandl J."/>
            <person name="Frisvad J.C."/>
            <person name="Nielsen K.F."/>
            <person name="Lyhne E.K."/>
            <person name="Kogle M.E."/>
            <person name="Kuo A."/>
            <person name="Riley R."/>
            <person name="Clum A."/>
            <person name="Nolan M."/>
            <person name="Lipzen A."/>
            <person name="Salamov A."/>
            <person name="Henrissat B."/>
            <person name="Wiebenga A."/>
            <person name="De vries R.P."/>
            <person name="Grigoriev I.V."/>
            <person name="Mortensen U.H."/>
            <person name="Andersen M.R."/>
            <person name="Baker S.E."/>
        </authorList>
    </citation>
    <scope>NUCLEOTIDE SEQUENCE [LARGE SCALE GENOMIC DNA]</scope>
    <source>
        <strain evidence="6 7">CBS 121057</strain>
    </source>
</reference>